<feature type="domain" description="TssC1 N-terminal" evidence="2">
    <location>
        <begin position="11"/>
        <end position="322"/>
    </location>
</feature>
<reference evidence="4 5" key="1">
    <citation type="submission" date="2018-05" db="EMBL/GenBank/DDBJ databases">
        <title>Genomic Encyclopedia of Type Strains, Phase IV (KMG-IV): sequencing the most valuable type-strain genomes for metagenomic binning, comparative biology and taxonomic classification.</title>
        <authorList>
            <person name="Goeker M."/>
        </authorList>
    </citation>
    <scope>NUCLEOTIDE SEQUENCE [LARGE SCALE GENOMIC DNA]</scope>
    <source>
        <strain evidence="4 5">DSM 6462</strain>
    </source>
</reference>
<dbReference type="InterPro" id="IPR044031">
    <property type="entry name" value="TssC1_N"/>
</dbReference>
<evidence type="ECO:0000313" key="5">
    <source>
        <dbReference type="Proteomes" id="UP000248021"/>
    </source>
</evidence>
<evidence type="ECO:0000259" key="2">
    <source>
        <dbReference type="Pfam" id="PF05943"/>
    </source>
</evidence>
<dbReference type="PANTHER" id="PTHR35565:SF3">
    <property type="entry name" value="TYPE VI SECRETION SYSTEM SHEATH PROTEIN TSSC1"/>
    <property type="match status" value="1"/>
</dbReference>
<keyword evidence="5" id="KW-1185">Reference proteome</keyword>
<keyword evidence="1" id="KW-1133">Transmembrane helix</keyword>
<dbReference type="Proteomes" id="UP000248021">
    <property type="component" value="Unassembled WGS sequence"/>
</dbReference>
<dbReference type="RefSeq" id="WP_170147019.1">
    <property type="nucleotide sequence ID" value="NZ_JAHBRY010000001.1"/>
</dbReference>
<dbReference type="AlphaFoldDB" id="A0A2V3UIP1"/>
<accession>A0A2V3UIP1</accession>
<dbReference type="InterPro" id="IPR010269">
    <property type="entry name" value="T6SS_TssC-like"/>
</dbReference>
<comment type="caution">
    <text evidence="4">The sequence shown here is derived from an EMBL/GenBank/DDBJ whole genome shotgun (WGS) entry which is preliminary data.</text>
</comment>
<dbReference type="Pfam" id="PF05943">
    <property type="entry name" value="VipB"/>
    <property type="match status" value="1"/>
</dbReference>
<keyword evidence="1" id="KW-0812">Transmembrane</keyword>
<evidence type="ECO:0000313" key="4">
    <source>
        <dbReference type="EMBL" id="PXW64903.1"/>
    </source>
</evidence>
<evidence type="ECO:0000256" key="1">
    <source>
        <dbReference type="SAM" id="Phobius"/>
    </source>
</evidence>
<keyword evidence="1" id="KW-0472">Membrane</keyword>
<organism evidence="4 5">
    <name type="scientific">Chelatococcus asaccharovorans</name>
    <dbReference type="NCBI Taxonomy" id="28210"/>
    <lineage>
        <taxon>Bacteria</taxon>
        <taxon>Pseudomonadati</taxon>
        <taxon>Pseudomonadota</taxon>
        <taxon>Alphaproteobacteria</taxon>
        <taxon>Hyphomicrobiales</taxon>
        <taxon>Chelatococcaceae</taxon>
        <taxon>Chelatococcus</taxon>
    </lineage>
</organism>
<dbReference type="PANTHER" id="PTHR35565">
    <property type="entry name" value="CYTOPLASMIC PROTEIN-RELATED"/>
    <property type="match status" value="1"/>
</dbReference>
<protein>
    <submittedName>
        <fullName evidence="4">Type VI secretion system protein ImpD</fullName>
    </submittedName>
</protein>
<dbReference type="InterPro" id="IPR044032">
    <property type="entry name" value="TssC1_C"/>
</dbReference>
<sequence length="454" mass="49845">MRARLRAALARHIAWIDARLGAQLDAVLHHPRFKKLEADWRGLAYLVDHACCHRSVIVRVLAATYDELAKDVGAALEVDQTQLFRLIHAEEFDMPGGLPYGLLLVDIPVSHTRRADGQGDDLGWLAGLAAIGAAAFAPVILPASPGLFGLSSFDEMSATGDIEALLADRDHRRWQALRQAEGARFLGVVMPRVLMRAPYRDDGCRRYGFRYSEGAPRGHDDYLWGSGIHAVAARVVAVFARHGWLGDLCGIGADDDRRGVVADLPASPFGLGCGDSDGIGFERRAVEVNLPEDLTHRLADCGFIALTPCAYRPWLALFDCPSLGNGAAQGRSVRAADRIAGMLPHILSLCRFAHYIKVIARDRIGSFTDIGRFEDVLSGWLKSYCIGNLDASPAQKVRYPLRDARLRIREVPGRPGALACLIHLVPHIEPRQAVVGFDLYTEFEGRVDNRTRPI</sequence>
<dbReference type="EMBL" id="QJJK01000001">
    <property type="protein sequence ID" value="PXW64903.1"/>
    <property type="molecule type" value="Genomic_DNA"/>
</dbReference>
<dbReference type="Pfam" id="PF18945">
    <property type="entry name" value="VipB_2"/>
    <property type="match status" value="1"/>
</dbReference>
<proteinExistence type="predicted"/>
<dbReference type="NCBIfam" id="TIGR03355">
    <property type="entry name" value="VI_chp_2"/>
    <property type="match status" value="1"/>
</dbReference>
<name>A0A2V3UIP1_9HYPH</name>
<gene>
    <name evidence="4" type="ORF">C7450_101663</name>
</gene>
<feature type="domain" description="TssC1 C-terminal" evidence="3">
    <location>
        <begin position="335"/>
        <end position="442"/>
    </location>
</feature>
<evidence type="ECO:0000259" key="3">
    <source>
        <dbReference type="Pfam" id="PF18945"/>
    </source>
</evidence>
<feature type="transmembrane region" description="Helical" evidence="1">
    <location>
        <begin position="122"/>
        <end position="141"/>
    </location>
</feature>